<protein>
    <submittedName>
        <fullName evidence="1">Uncharacterized protein</fullName>
    </submittedName>
</protein>
<reference evidence="1 2" key="1">
    <citation type="journal article" date="2019" name="Microbiol. Resour. Announc.">
        <title>Complete Genome Sequence of Halomonas sulfidaeris Strain Esulfide1 Isolated from a Metal Sulfide Rock at a Depth of 2,200 Meters, Obtained Using Nanopore Sequencing.</title>
        <authorList>
            <person name="Saito M."/>
            <person name="Nishigata A."/>
            <person name="Galipon J."/>
            <person name="Arakawa K."/>
        </authorList>
    </citation>
    <scope>NUCLEOTIDE SEQUENCE [LARGE SCALE GENOMIC DNA]</scope>
    <source>
        <strain evidence="1 2">ATCC BAA-803</strain>
    </source>
</reference>
<dbReference type="Proteomes" id="UP000320231">
    <property type="component" value="Chromosome"/>
</dbReference>
<dbReference type="KEGG" id="hsr:HSBAA_22600"/>
<sequence length="84" mass="9199">MKKRLVVQGRLSDAHLAELSDLFEVDELPKTTKLDAPENLALLAQTHGIIGSGLAITPSCWTQRPTWKSSRPSLLAMTTSPLMN</sequence>
<dbReference type="EMBL" id="AP019514">
    <property type="protein sequence ID" value="BBI60954.1"/>
    <property type="molecule type" value="Genomic_DNA"/>
</dbReference>
<name>A0A455UCP0_9GAMM</name>
<evidence type="ECO:0000313" key="1">
    <source>
        <dbReference type="EMBL" id="BBI60954.1"/>
    </source>
</evidence>
<evidence type="ECO:0000313" key="2">
    <source>
        <dbReference type="Proteomes" id="UP000320231"/>
    </source>
</evidence>
<proteinExistence type="predicted"/>
<accession>A0A455UCP0</accession>
<gene>
    <name evidence="1" type="ORF">HSBAA_22600</name>
</gene>
<organism evidence="1 2">
    <name type="scientific">Vreelandella sulfidaeris</name>
    <dbReference type="NCBI Taxonomy" id="115553"/>
    <lineage>
        <taxon>Bacteria</taxon>
        <taxon>Pseudomonadati</taxon>
        <taxon>Pseudomonadota</taxon>
        <taxon>Gammaproteobacteria</taxon>
        <taxon>Oceanospirillales</taxon>
        <taxon>Halomonadaceae</taxon>
        <taxon>Vreelandella</taxon>
    </lineage>
</organism>
<dbReference type="AlphaFoldDB" id="A0A455UCP0"/>